<dbReference type="InterPro" id="IPR052900">
    <property type="entry name" value="Phospholipid_Metab_Enz"/>
</dbReference>
<sequence>MSDTARNLPAHPSQPSPQPSTPPPPVQSRTASATTAGGAHRVVSTAFARRRLFQAGAFALLGAALPWAREHDRAAAAAGAANGGFGFGVASGDPLADAVIIWTRFSPRTSDGRAVPGSGQGAPTTVRWTVSASPDCTTAVASGEVTTSADSDHTVTVDVTGLEPYTEYYYFFSADGEVSEVGRTRTAPDEPGRTHALRLAQVSCSNYTGGHFGTYRALAERDDLDFVLHLGDYFYEYGNGDDRYGPAELAGERDHEPAHETVTLEDYRLRLAQYRADPDARAVHARHPFITVFDDHEIADNAWADGAVNHNEGEGDFRQRQAAAFRAYAEWLPIRMPDSSASGTRFHRRFTFGELADLSVVETRQHRSEQVGSFVLIADAGTREKLDDPDRHIMEPAQMEWVRDGVRSPRRWHLIGNQVMVASLAWPGEYSGFPRGSVMVNADAWDGYRADQQQLLRHMAHAPADAGDTVILTGDIHSSWVGDLVAEPEADLDRAVADYPEAADAAAAAHPAPTAASAYAAPGVRDGSPIPPMIAAPVPQPQLPAQHRALTPAGVEFVCPSITSDGFYEIVRRVLRSPKLAVGAVELAASVLRSLNPGLKWMDGIGHGYVLIDVTPERVQADYYLTPVPSESAPDPRLEPGHRPTYRTSWQTTAGSRTAQPASGPVGARSDEPRTAECTAPTTGPTPSHPAPTHSSPAPTPEASASPDSSPTAAPTSTDSAAPTAESSPRQQPSSASPPDPSQHPALQAAELPMTGGASGALLGVGAAAVAGGIGLRLASRGRRRTADDADDAPETEAGPGAE</sequence>
<dbReference type="RefSeq" id="WP_191725782.1">
    <property type="nucleotide sequence ID" value="NZ_JACSPY010000004.1"/>
</dbReference>
<feature type="domain" description="Phospholipase D N-terminal" evidence="4">
    <location>
        <begin position="88"/>
        <end position="186"/>
    </location>
</feature>
<feature type="compositionally biased region" description="Low complexity" evidence="1">
    <location>
        <begin position="27"/>
        <end position="37"/>
    </location>
</feature>
<feature type="domain" description="PhoD-like phosphatase metallophosphatase" evidence="3">
    <location>
        <begin position="199"/>
        <end position="487"/>
    </location>
</feature>
<evidence type="ECO:0000259" key="3">
    <source>
        <dbReference type="Pfam" id="PF09423"/>
    </source>
</evidence>
<feature type="compositionally biased region" description="Low complexity" evidence="1">
    <location>
        <begin position="679"/>
        <end position="735"/>
    </location>
</feature>
<organism evidence="5 6">
    <name type="scientific">Brevibacterium gallinarum</name>
    <dbReference type="NCBI Taxonomy" id="2762220"/>
    <lineage>
        <taxon>Bacteria</taxon>
        <taxon>Bacillati</taxon>
        <taxon>Actinomycetota</taxon>
        <taxon>Actinomycetes</taxon>
        <taxon>Micrococcales</taxon>
        <taxon>Brevibacteriaceae</taxon>
        <taxon>Brevibacterium</taxon>
    </lineage>
</organism>
<feature type="compositionally biased region" description="Pro residues" evidence="1">
    <location>
        <begin position="12"/>
        <end position="26"/>
    </location>
</feature>
<keyword evidence="2" id="KW-0472">Membrane</keyword>
<dbReference type="InterPro" id="IPR018946">
    <property type="entry name" value="PhoD-like_MPP"/>
</dbReference>
<dbReference type="PANTHER" id="PTHR43606">
    <property type="entry name" value="PHOSPHATASE, PUTATIVE (AFU_ORTHOLOGUE AFUA_6G08710)-RELATED"/>
    <property type="match status" value="1"/>
</dbReference>
<proteinExistence type="predicted"/>
<dbReference type="Pfam" id="PF16655">
    <property type="entry name" value="PhoD_N"/>
    <property type="match status" value="1"/>
</dbReference>
<dbReference type="CDD" id="cd07389">
    <property type="entry name" value="MPP_PhoD"/>
    <property type="match status" value="1"/>
</dbReference>
<keyword evidence="2" id="KW-0812">Transmembrane</keyword>
<protein>
    <submittedName>
        <fullName evidence="5">Alkaline phosphatase D family protein</fullName>
    </submittedName>
</protein>
<dbReference type="SUPFAM" id="SSF56300">
    <property type="entry name" value="Metallo-dependent phosphatases"/>
    <property type="match status" value="1"/>
</dbReference>
<evidence type="ECO:0000313" key="6">
    <source>
        <dbReference type="Proteomes" id="UP000651517"/>
    </source>
</evidence>
<dbReference type="Gene3D" id="3.60.21.70">
    <property type="entry name" value="PhoD-like phosphatase"/>
    <property type="match status" value="1"/>
</dbReference>
<dbReference type="Pfam" id="PF09423">
    <property type="entry name" value="PhoD"/>
    <property type="match status" value="1"/>
</dbReference>
<dbReference type="InterPro" id="IPR029052">
    <property type="entry name" value="Metallo-depent_PP-like"/>
</dbReference>
<keyword evidence="2" id="KW-1133">Transmembrane helix</keyword>
<dbReference type="Proteomes" id="UP000651517">
    <property type="component" value="Unassembled WGS sequence"/>
</dbReference>
<dbReference type="InterPro" id="IPR032093">
    <property type="entry name" value="PhoD_N"/>
</dbReference>
<dbReference type="InterPro" id="IPR038607">
    <property type="entry name" value="PhoD-like_sf"/>
</dbReference>
<feature type="region of interest" description="Disordered" evidence="1">
    <location>
        <begin position="777"/>
        <end position="803"/>
    </location>
</feature>
<feature type="transmembrane region" description="Helical" evidence="2">
    <location>
        <begin position="757"/>
        <end position="776"/>
    </location>
</feature>
<dbReference type="EMBL" id="JACSPY010000004">
    <property type="protein sequence ID" value="MBD8020302.1"/>
    <property type="molecule type" value="Genomic_DNA"/>
</dbReference>
<evidence type="ECO:0000259" key="4">
    <source>
        <dbReference type="Pfam" id="PF16655"/>
    </source>
</evidence>
<accession>A0ABR8WTP1</accession>
<feature type="region of interest" description="Disordered" evidence="1">
    <location>
        <begin position="1"/>
        <end position="37"/>
    </location>
</feature>
<evidence type="ECO:0000256" key="2">
    <source>
        <dbReference type="SAM" id="Phobius"/>
    </source>
</evidence>
<keyword evidence="6" id="KW-1185">Reference proteome</keyword>
<reference evidence="5 6" key="1">
    <citation type="submission" date="2020-08" db="EMBL/GenBank/DDBJ databases">
        <title>A Genomic Blueprint of the Chicken Gut Microbiome.</title>
        <authorList>
            <person name="Gilroy R."/>
            <person name="Ravi A."/>
            <person name="Getino M."/>
            <person name="Pursley I."/>
            <person name="Horton D.L."/>
            <person name="Alikhan N.-F."/>
            <person name="Baker D."/>
            <person name="Gharbi K."/>
            <person name="Hall N."/>
            <person name="Watson M."/>
            <person name="Adriaenssens E.M."/>
            <person name="Foster-Nyarko E."/>
            <person name="Jarju S."/>
            <person name="Secka A."/>
            <person name="Antonio M."/>
            <person name="Oren A."/>
            <person name="Chaudhuri R."/>
            <person name="La Ragione R.M."/>
            <person name="Hildebrand F."/>
            <person name="Pallen M.J."/>
        </authorList>
    </citation>
    <scope>NUCLEOTIDE SEQUENCE [LARGE SCALE GENOMIC DNA]</scope>
    <source>
        <strain evidence="5 6">Re57</strain>
    </source>
</reference>
<name>A0ABR8WTP1_9MICO</name>
<feature type="compositionally biased region" description="Polar residues" evidence="1">
    <location>
        <begin position="646"/>
        <end position="661"/>
    </location>
</feature>
<dbReference type="Gene3D" id="2.60.40.380">
    <property type="entry name" value="Purple acid phosphatase-like, N-terminal"/>
    <property type="match status" value="1"/>
</dbReference>
<feature type="region of interest" description="Disordered" evidence="1">
    <location>
        <begin position="627"/>
        <end position="760"/>
    </location>
</feature>
<evidence type="ECO:0000313" key="5">
    <source>
        <dbReference type="EMBL" id="MBD8020302.1"/>
    </source>
</evidence>
<evidence type="ECO:0000256" key="1">
    <source>
        <dbReference type="SAM" id="MobiDB-lite"/>
    </source>
</evidence>
<dbReference type="PANTHER" id="PTHR43606:SF2">
    <property type="entry name" value="ALKALINE PHOSPHATASE FAMILY PROTEIN (AFU_ORTHOLOGUE AFUA_5G03860)"/>
    <property type="match status" value="1"/>
</dbReference>
<comment type="caution">
    <text evidence="5">The sequence shown here is derived from an EMBL/GenBank/DDBJ whole genome shotgun (WGS) entry which is preliminary data.</text>
</comment>
<gene>
    <name evidence="5" type="ORF">H9634_05845</name>
</gene>